<dbReference type="Proteomes" id="UP001600888">
    <property type="component" value="Unassembled WGS sequence"/>
</dbReference>
<organism evidence="1 2">
    <name type="scientific">Diaporthe vaccinii</name>
    <dbReference type="NCBI Taxonomy" id="105482"/>
    <lineage>
        <taxon>Eukaryota</taxon>
        <taxon>Fungi</taxon>
        <taxon>Dikarya</taxon>
        <taxon>Ascomycota</taxon>
        <taxon>Pezizomycotina</taxon>
        <taxon>Sordariomycetes</taxon>
        <taxon>Sordariomycetidae</taxon>
        <taxon>Diaporthales</taxon>
        <taxon>Diaporthaceae</taxon>
        <taxon>Diaporthe</taxon>
        <taxon>Diaporthe eres species complex</taxon>
    </lineage>
</organism>
<protein>
    <submittedName>
        <fullName evidence="1">Uncharacterized protein</fullName>
    </submittedName>
</protein>
<evidence type="ECO:0000313" key="1">
    <source>
        <dbReference type="EMBL" id="KAL2272085.1"/>
    </source>
</evidence>
<proteinExistence type="predicted"/>
<accession>A0ABR4DPV7</accession>
<dbReference type="EMBL" id="JBAWTH010000372">
    <property type="protein sequence ID" value="KAL2272085.1"/>
    <property type="molecule type" value="Genomic_DNA"/>
</dbReference>
<keyword evidence="2" id="KW-1185">Reference proteome</keyword>
<evidence type="ECO:0000313" key="2">
    <source>
        <dbReference type="Proteomes" id="UP001600888"/>
    </source>
</evidence>
<reference evidence="1 2" key="1">
    <citation type="submission" date="2024-03" db="EMBL/GenBank/DDBJ databases">
        <title>A high-quality draft genome sequence of Diaporthe vaccinii, a causative agent of upright dieback and viscid rot disease in cranberry plants.</title>
        <authorList>
            <person name="Sarrasin M."/>
            <person name="Lang B.F."/>
            <person name="Burger G."/>
        </authorList>
    </citation>
    <scope>NUCLEOTIDE SEQUENCE [LARGE SCALE GENOMIC DNA]</scope>
    <source>
        <strain evidence="1 2">IS7</strain>
    </source>
</reference>
<gene>
    <name evidence="1" type="ORF">FJTKL_08959</name>
</gene>
<comment type="caution">
    <text evidence="1">The sequence shown here is derived from an EMBL/GenBank/DDBJ whole genome shotgun (WGS) entry which is preliminary data.</text>
</comment>
<name>A0ABR4DPV7_9PEZI</name>
<sequence>MAGVSTWHQPQRAKFQPRRRPSFQNCTFFLQSFSLLLPNRDHTPGSMTSRLLKEARQSIINNGFWALKDTDIGKRMDEIVTDRYRVKTEKGLDLCRVAVLEREITREVIKFFFPKAVLGYYKIYGQTQDHHCTLNGTTPDMRILEVQLWSSHSQCVFDTGSHQHDLKATAAPNGLLKIPPERLEELGITPTEVEMPDGGLVLVNARLGFKTIKGKVAKLGYMCEDEARYWLKMRVPATLRPKVEEMETDTISTNFEFIQA</sequence>